<dbReference type="OrthoDB" id="667194at2"/>
<protein>
    <submittedName>
        <fullName evidence="3">Por secretion system C-terminal sorting domain-containing protein</fullName>
    </submittedName>
</protein>
<keyword evidence="1" id="KW-0732">Signal</keyword>
<dbReference type="EMBL" id="FMAR01000003">
    <property type="protein sequence ID" value="SCC12292.1"/>
    <property type="molecule type" value="Genomic_DNA"/>
</dbReference>
<name>A0A1C4BZU4_9BACT</name>
<evidence type="ECO:0000259" key="2">
    <source>
        <dbReference type="Pfam" id="PF18962"/>
    </source>
</evidence>
<evidence type="ECO:0000313" key="3">
    <source>
        <dbReference type="EMBL" id="SCC12292.1"/>
    </source>
</evidence>
<gene>
    <name evidence="3" type="ORF">GA0116948_103329</name>
</gene>
<dbReference type="Pfam" id="PF18962">
    <property type="entry name" value="Por_Secre_tail"/>
    <property type="match status" value="1"/>
</dbReference>
<dbReference type="NCBIfam" id="TIGR04183">
    <property type="entry name" value="Por_Secre_tail"/>
    <property type="match status" value="1"/>
</dbReference>
<proteinExistence type="predicted"/>
<keyword evidence="4" id="KW-1185">Reference proteome</keyword>
<accession>A0A1C4BZU4</accession>
<dbReference type="Proteomes" id="UP000242818">
    <property type="component" value="Unassembled WGS sequence"/>
</dbReference>
<dbReference type="STRING" id="1335309.GA0116948_103329"/>
<dbReference type="InterPro" id="IPR026444">
    <property type="entry name" value="Secre_tail"/>
</dbReference>
<feature type="domain" description="Secretion system C-terminal sorting" evidence="2">
    <location>
        <begin position="41"/>
        <end position="107"/>
    </location>
</feature>
<dbReference type="RefSeq" id="WP_089710372.1">
    <property type="nucleotide sequence ID" value="NZ_FMAR01000003.1"/>
</dbReference>
<feature type="signal peptide" evidence="1">
    <location>
        <begin position="1"/>
        <end position="22"/>
    </location>
</feature>
<evidence type="ECO:0000313" key="4">
    <source>
        <dbReference type="Proteomes" id="UP000242818"/>
    </source>
</evidence>
<feature type="chain" id="PRO_5008689578" evidence="1">
    <location>
        <begin position="23"/>
        <end position="117"/>
    </location>
</feature>
<sequence>MIKTYTLFFLMVCCCLSFRAKAQYSPKNENATVTKIIKPPYPNPATSRINFEFQKNNDKHYVLIVYNFLGKKMEEVKDLSYRTELNLDNYYTGIYIYQLRDQNGNIVESGKFNVIKN</sequence>
<organism evidence="3 4">
    <name type="scientific">Chitinophaga costaii</name>
    <dbReference type="NCBI Taxonomy" id="1335309"/>
    <lineage>
        <taxon>Bacteria</taxon>
        <taxon>Pseudomonadati</taxon>
        <taxon>Bacteroidota</taxon>
        <taxon>Chitinophagia</taxon>
        <taxon>Chitinophagales</taxon>
        <taxon>Chitinophagaceae</taxon>
        <taxon>Chitinophaga</taxon>
    </lineage>
</organism>
<reference evidence="3 4" key="1">
    <citation type="submission" date="2016-08" db="EMBL/GenBank/DDBJ databases">
        <authorList>
            <person name="Seilhamer J.J."/>
        </authorList>
    </citation>
    <scope>NUCLEOTIDE SEQUENCE [LARGE SCALE GENOMIC DNA]</scope>
    <source>
        <strain evidence="3 4">A37T2</strain>
    </source>
</reference>
<dbReference type="AlphaFoldDB" id="A0A1C4BZU4"/>
<evidence type="ECO:0000256" key="1">
    <source>
        <dbReference type="SAM" id="SignalP"/>
    </source>
</evidence>